<dbReference type="EMBL" id="MG011689">
    <property type="protein sequence ID" value="AVK74622.1"/>
    <property type="molecule type" value="Genomic_DNA"/>
</dbReference>
<gene>
    <name evidence="1" type="ORF">pqer_cds_200</name>
</gene>
<organism evidence="1">
    <name type="scientific">Pandoravirus quercus</name>
    <dbReference type="NCBI Taxonomy" id="2107709"/>
    <lineage>
        <taxon>Viruses</taxon>
        <taxon>Pandoravirus</taxon>
    </lineage>
</organism>
<evidence type="ECO:0000313" key="1">
    <source>
        <dbReference type="EMBL" id="AVK74622.1"/>
    </source>
</evidence>
<sequence length="251" mass="26226">MRTIHGKTLCAAAIAVALLLASMATTSTDAVSLTLSSLPGALANARHERQTTGSNPAPNAYRGAHICTPAPEFSLNLVARDFPQFYSELGTWAGNMSCYAASASGTIGTPQFIDALVNLNTTVHNGRLVSCSATAGGAPDCRAFYPRFDGSGQYCTVEPADLVNLGYPAFNQGQIINDGRVSVDTVWTNGQALVSGVFNYYEPSGEAISTFYGVYNRPDTTGASGPAALCFLHLGRTCRGPACFTPPASLP</sequence>
<accession>A0A2U7U899</accession>
<name>A0A2U7U899_9VIRU</name>
<dbReference type="RefSeq" id="YP_009482891.1">
    <property type="nucleotide sequence ID" value="NC_037667.1"/>
</dbReference>
<dbReference type="Proteomes" id="UP000248852">
    <property type="component" value="Segment"/>
</dbReference>
<dbReference type="GeneID" id="36843763"/>
<reference evidence="1" key="1">
    <citation type="journal article" date="2018" name="Nat. Commun.">
        <title>Diversity and evolution of the emerging Pandoraviridae family.</title>
        <authorList>
            <person name="Legendre M."/>
            <person name="Fabre E."/>
            <person name="Poirot O."/>
            <person name="Jeudy S."/>
            <person name="Lartigue A."/>
            <person name="Alempic J.M."/>
            <person name="Beucher L."/>
            <person name="Philippe N."/>
            <person name="Bertaux L."/>
            <person name="Christo-Foroux E."/>
            <person name="Labadie K."/>
            <person name="Coute Y."/>
            <person name="Abergel C."/>
            <person name="Claverie J.M."/>
        </authorList>
    </citation>
    <scope>NUCLEOTIDE SEQUENCE [LARGE SCALE GENOMIC DNA]</scope>
    <source>
        <strain evidence="1">Quercus</strain>
    </source>
</reference>
<dbReference type="KEGG" id="vg:36843763"/>
<protein>
    <submittedName>
        <fullName evidence="1">Uncharacterized protein</fullName>
    </submittedName>
</protein>
<proteinExistence type="predicted"/>